<keyword evidence="3 6" id="KW-1133">Transmembrane helix</keyword>
<gene>
    <name evidence="8" type="ORF">GQ607_015257</name>
</gene>
<evidence type="ECO:0000256" key="3">
    <source>
        <dbReference type="ARBA" id="ARBA00022989"/>
    </source>
</evidence>
<dbReference type="Proteomes" id="UP000434172">
    <property type="component" value="Unassembled WGS sequence"/>
</dbReference>
<feature type="transmembrane region" description="Helical" evidence="6">
    <location>
        <begin position="70"/>
        <end position="93"/>
    </location>
</feature>
<protein>
    <submittedName>
        <fullName evidence="8">Pth11-like integral membrane protein</fullName>
    </submittedName>
</protein>
<dbReference type="PANTHER" id="PTHR33048">
    <property type="entry name" value="PTH11-LIKE INTEGRAL MEMBRANE PROTEIN (AFU_ORTHOLOGUE AFUA_5G11245)"/>
    <property type="match status" value="1"/>
</dbReference>
<feature type="transmembrane region" description="Helical" evidence="6">
    <location>
        <begin position="39"/>
        <end position="58"/>
    </location>
</feature>
<dbReference type="AlphaFoldDB" id="A0A8H3W051"/>
<dbReference type="Pfam" id="PF20684">
    <property type="entry name" value="Fung_rhodopsin"/>
    <property type="match status" value="1"/>
</dbReference>
<evidence type="ECO:0000259" key="7">
    <source>
        <dbReference type="Pfam" id="PF20684"/>
    </source>
</evidence>
<reference evidence="8 9" key="1">
    <citation type="submission" date="2019-12" db="EMBL/GenBank/DDBJ databases">
        <title>A genome sequence resource for the geographically widespread anthracnose pathogen Colletotrichum asianum.</title>
        <authorList>
            <person name="Meng Y."/>
        </authorList>
    </citation>
    <scope>NUCLEOTIDE SEQUENCE [LARGE SCALE GENOMIC DNA]</scope>
    <source>
        <strain evidence="8 9">ICMP 18580</strain>
    </source>
</reference>
<proteinExistence type="inferred from homology"/>
<comment type="similarity">
    <text evidence="5">Belongs to the SAT4 family.</text>
</comment>
<evidence type="ECO:0000256" key="1">
    <source>
        <dbReference type="ARBA" id="ARBA00004141"/>
    </source>
</evidence>
<sequence length="192" mass="20819">MQRFNVLYSTTVDITTDVMIMALPIAVLPSLQLDRKKKIGLAVAFSLALIIICVALVRMTQVIKGGTVDLVGLAIWGAVETATAVIVGCLPPLKALLTRGNKKYHSGKQESQRYGGHSAGPAGVLNSRGHDMVSRTTMVTESIPLDDMHKSSHINGRIFVQRTHETHVECDNASRDDDEAAIVKGDKMGWAR</sequence>
<dbReference type="EMBL" id="WOWK01000129">
    <property type="protein sequence ID" value="KAF0317505.1"/>
    <property type="molecule type" value="Genomic_DNA"/>
</dbReference>
<organism evidence="8 9">
    <name type="scientific">Colletotrichum asianum</name>
    <dbReference type="NCBI Taxonomy" id="702518"/>
    <lineage>
        <taxon>Eukaryota</taxon>
        <taxon>Fungi</taxon>
        <taxon>Dikarya</taxon>
        <taxon>Ascomycota</taxon>
        <taxon>Pezizomycotina</taxon>
        <taxon>Sordariomycetes</taxon>
        <taxon>Hypocreomycetidae</taxon>
        <taxon>Glomerellales</taxon>
        <taxon>Glomerellaceae</taxon>
        <taxon>Colletotrichum</taxon>
        <taxon>Colletotrichum gloeosporioides species complex</taxon>
    </lineage>
</organism>
<dbReference type="InterPro" id="IPR049326">
    <property type="entry name" value="Rhodopsin_dom_fungi"/>
</dbReference>
<dbReference type="InterPro" id="IPR052337">
    <property type="entry name" value="SAT4-like"/>
</dbReference>
<evidence type="ECO:0000256" key="2">
    <source>
        <dbReference type="ARBA" id="ARBA00022692"/>
    </source>
</evidence>
<dbReference type="GO" id="GO:0016020">
    <property type="term" value="C:membrane"/>
    <property type="evidence" value="ECO:0007669"/>
    <property type="project" value="UniProtKB-SubCell"/>
</dbReference>
<evidence type="ECO:0000313" key="9">
    <source>
        <dbReference type="Proteomes" id="UP000434172"/>
    </source>
</evidence>
<keyword evidence="4 6" id="KW-0472">Membrane</keyword>
<dbReference type="OrthoDB" id="444631at2759"/>
<name>A0A8H3W051_9PEZI</name>
<evidence type="ECO:0000256" key="5">
    <source>
        <dbReference type="ARBA" id="ARBA00038359"/>
    </source>
</evidence>
<evidence type="ECO:0000256" key="6">
    <source>
        <dbReference type="SAM" id="Phobius"/>
    </source>
</evidence>
<comment type="caution">
    <text evidence="8">The sequence shown here is derived from an EMBL/GenBank/DDBJ whole genome shotgun (WGS) entry which is preliminary data.</text>
</comment>
<evidence type="ECO:0000256" key="4">
    <source>
        <dbReference type="ARBA" id="ARBA00023136"/>
    </source>
</evidence>
<evidence type="ECO:0000313" key="8">
    <source>
        <dbReference type="EMBL" id="KAF0317505.1"/>
    </source>
</evidence>
<keyword evidence="2 6" id="KW-0812">Transmembrane</keyword>
<accession>A0A8H3W051</accession>
<feature type="domain" description="Rhodopsin" evidence="7">
    <location>
        <begin position="8"/>
        <end position="99"/>
    </location>
</feature>
<dbReference type="PANTHER" id="PTHR33048:SF162">
    <property type="entry name" value="SATRATOXIN BIOSYNTHESIS SC1 CLUSTER PROTEIN 4"/>
    <property type="match status" value="1"/>
</dbReference>
<keyword evidence="9" id="KW-1185">Reference proteome</keyword>
<comment type="subcellular location">
    <subcellularLocation>
        <location evidence="1">Membrane</location>
        <topology evidence="1">Multi-pass membrane protein</topology>
    </subcellularLocation>
</comment>